<dbReference type="GO" id="GO:0003964">
    <property type="term" value="F:RNA-directed DNA polymerase activity"/>
    <property type="evidence" value="ECO:0007669"/>
    <property type="project" value="UniProtKB-KW"/>
</dbReference>
<feature type="region of interest" description="Disordered" evidence="7">
    <location>
        <begin position="150"/>
        <end position="211"/>
    </location>
</feature>
<dbReference type="InterPro" id="IPR016197">
    <property type="entry name" value="Chromo-like_dom_sf"/>
</dbReference>
<dbReference type="Gene3D" id="3.10.20.370">
    <property type="match status" value="1"/>
</dbReference>
<evidence type="ECO:0000256" key="2">
    <source>
        <dbReference type="ARBA" id="ARBA00022695"/>
    </source>
</evidence>
<dbReference type="FunFam" id="1.10.340.70:FF:000001">
    <property type="entry name" value="Retrovirus-related Pol polyprotein from transposon gypsy-like Protein"/>
    <property type="match status" value="1"/>
</dbReference>
<dbReference type="Pfam" id="PF17917">
    <property type="entry name" value="RT_RNaseH"/>
    <property type="match status" value="1"/>
</dbReference>
<name>A0AAE0BE55_9CHLO</name>
<dbReference type="AlphaFoldDB" id="A0AAE0BE55"/>
<feature type="compositionally biased region" description="Basic and acidic residues" evidence="7">
    <location>
        <begin position="857"/>
        <end position="866"/>
    </location>
</feature>
<dbReference type="SMART" id="SM00298">
    <property type="entry name" value="CHROMO"/>
    <property type="match status" value="1"/>
</dbReference>
<dbReference type="CDD" id="cd00024">
    <property type="entry name" value="CD_CSD"/>
    <property type="match status" value="1"/>
</dbReference>
<evidence type="ECO:0000256" key="3">
    <source>
        <dbReference type="ARBA" id="ARBA00022722"/>
    </source>
</evidence>
<dbReference type="PANTHER" id="PTHR37984:SF5">
    <property type="entry name" value="PROTEIN NYNRIN-LIKE"/>
    <property type="match status" value="1"/>
</dbReference>
<evidence type="ECO:0000256" key="7">
    <source>
        <dbReference type="SAM" id="MobiDB-lite"/>
    </source>
</evidence>
<dbReference type="InterPro" id="IPR050951">
    <property type="entry name" value="Retrovirus_Pol_polyprotein"/>
</dbReference>
<organism evidence="9 10">
    <name type="scientific">Cymbomonas tetramitiformis</name>
    <dbReference type="NCBI Taxonomy" id="36881"/>
    <lineage>
        <taxon>Eukaryota</taxon>
        <taxon>Viridiplantae</taxon>
        <taxon>Chlorophyta</taxon>
        <taxon>Pyramimonadophyceae</taxon>
        <taxon>Pyramimonadales</taxon>
        <taxon>Pyramimonadaceae</taxon>
        <taxon>Cymbomonas</taxon>
    </lineage>
</organism>
<feature type="domain" description="Chromo" evidence="8">
    <location>
        <begin position="746"/>
        <end position="812"/>
    </location>
</feature>
<sequence length="866" mass="98520">MKAAADGIHPFVVQTDASGVALGGVLMQDVGEGLKPIAFESRQFSGAEQNYHAGERELCALHHCTTQTWRHYLIFTEFQLQGDHKPLVWLMSPGQPLSRRQARWYMDLVEVGVPEMEYIPGALLWVPDALSRRPDYKDISARDGLLEAGFVDPETGLPSRPNANRASAGGRPPFRPAAGKESRQGRTPLGVVDPNRIKSRKIPDSQGKPEATAALSVQGALRWMDTPDLWLDALHTLNTLDTLDVPNLHQSPGDSKLENRQVNRFWSDCLKEEWRGLNVWCNPPFSSSHITIEAVLRKYVEEWRKDPEHTSALFILPDFQSRMPQWRQLFRSAGMRIEFIIPTHDSYGEAVQMFESPDGTRLNLPWPILVVYAPAAHQRVKRERKTSPAPEIILKGEAARLRDLSTEVSSGQFLKALRAEYLRPGPLKDLKEEISNAPHQRTRDFCITGNVLWRICAGRYQLVLGEDSPVREIVLQDAHASVSSGHAGRDKTLERVLRRFWWKRATEDVGRWVASCNTCQSVRPRNCYPDGLLNPHTIPTRLWQVWCTNVEFAINDTRSDVTGFTPFELVFGHSPMSQLDLFLQAAKGDSPQRKGGEGSAHAMASRFSAQLADARVKLELAQQRQRTQFDQRHSQQSFRVGDRVWVEAKHLTENIMDRESYRKLSPRWHGPLVVVEQFFSDQQRDLPELDRGAPVAYRLKLPPKWRIHDVFAQHRLKACTTAEEAFARRREVPTPAKVMVDGQAQTHVDRILARRVRTTKAGKKIEEFQVRWTGYSKAHDEWKTRADLNFGGPLEQLLIFENERLTQEGRAKEKALHDARSQRLARRQQKAALNAMEAEVVTVDSEDKWDPTFVSDEPLRGNSADK</sequence>
<evidence type="ECO:0000313" key="10">
    <source>
        <dbReference type="Proteomes" id="UP001190700"/>
    </source>
</evidence>
<dbReference type="Pfam" id="PF00385">
    <property type="entry name" value="Chromo"/>
    <property type="match status" value="1"/>
</dbReference>
<gene>
    <name evidence="9" type="ORF">CYMTET_55415</name>
</gene>
<evidence type="ECO:0000256" key="6">
    <source>
        <dbReference type="ARBA" id="ARBA00022918"/>
    </source>
</evidence>
<dbReference type="InterPro" id="IPR041373">
    <property type="entry name" value="RT_RNaseH"/>
</dbReference>
<dbReference type="InterPro" id="IPR043502">
    <property type="entry name" value="DNA/RNA_pol_sf"/>
</dbReference>
<dbReference type="Pfam" id="PF17921">
    <property type="entry name" value="Integrase_H2C2"/>
    <property type="match status" value="1"/>
</dbReference>
<dbReference type="InterPro" id="IPR041588">
    <property type="entry name" value="Integrase_H2C2"/>
</dbReference>
<dbReference type="PROSITE" id="PS50013">
    <property type="entry name" value="CHROMO_2"/>
    <property type="match status" value="1"/>
</dbReference>
<evidence type="ECO:0000313" key="9">
    <source>
        <dbReference type="EMBL" id="KAK3234314.1"/>
    </source>
</evidence>
<evidence type="ECO:0000256" key="5">
    <source>
        <dbReference type="ARBA" id="ARBA00022801"/>
    </source>
</evidence>
<dbReference type="Gene3D" id="1.10.340.70">
    <property type="match status" value="1"/>
</dbReference>
<comment type="caution">
    <text evidence="9">The sequence shown here is derived from an EMBL/GenBank/DDBJ whole genome shotgun (WGS) entry which is preliminary data.</text>
</comment>
<dbReference type="GO" id="GO:0004519">
    <property type="term" value="F:endonuclease activity"/>
    <property type="evidence" value="ECO:0007669"/>
    <property type="project" value="UniProtKB-KW"/>
</dbReference>
<dbReference type="SUPFAM" id="SSF54160">
    <property type="entry name" value="Chromo domain-like"/>
    <property type="match status" value="1"/>
</dbReference>
<evidence type="ECO:0000259" key="8">
    <source>
        <dbReference type="PROSITE" id="PS50013"/>
    </source>
</evidence>
<keyword evidence="5" id="KW-0378">Hydrolase</keyword>
<keyword evidence="6" id="KW-0695">RNA-directed DNA polymerase</keyword>
<keyword evidence="10" id="KW-1185">Reference proteome</keyword>
<reference evidence="9 10" key="1">
    <citation type="journal article" date="2015" name="Genome Biol. Evol.">
        <title>Comparative Genomics of a Bacterivorous Green Alga Reveals Evolutionary Causalities and Consequences of Phago-Mixotrophic Mode of Nutrition.</title>
        <authorList>
            <person name="Burns J.A."/>
            <person name="Paasch A."/>
            <person name="Narechania A."/>
            <person name="Kim E."/>
        </authorList>
    </citation>
    <scope>NUCLEOTIDE SEQUENCE [LARGE SCALE GENOMIC DNA]</scope>
    <source>
        <strain evidence="9 10">PLY_AMNH</strain>
    </source>
</reference>
<proteinExistence type="predicted"/>
<dbReference type="FunFam" id="3.10.20.370:FF:000001">
    <property type="entry name" value="Retrovirus-related Pol polyprotein from transposon 17.6-like protein"/>
    <property type="match status" value="1"/>
</dbReference>
<dbReference type="CDD" id="cd09274">
    <property type="entry name" value="RNase_HI_RT_Ty3"/>
    <property type="match status" value="1"/>
</dbReference>
<feature type="region of interest" description="Disordered" evidence="7">
    <location>
        <begin position="847"/>
        <end position="866"/>
    </location>
</feature>
<dbReference type="InterPro" id="IPR023780">
    <property type="entry name" value="Chromo_domain"/>
</dbReference>
<keyword evidence="4" id="KW-0255">Endonuclease</keyword>
<protein>
    <recommendedName>
        <fullName evidence="8">Chromo domain-containing protein</fullName>
    </recommendedName>
</protein>
<evidence type="ECO:0000256" key="1">
    <source>
        <dbReference type="ARBA" id="ARBA00022679"/>
    </source>
</evidence>
<dbReference type="PANTHER" id="PTHR37984">
    <property type="entry name" value="PROTEIN CBG26694"/>
    <property type="match status" value="1"/>
</dbReference>
<dbReference type="SUPFAM" id="SSF56672">
    <property type="entry name" value="DNA/RNA polymerases"/>
    <property type="match status" value="1"/>
</dbReference>
<accession>A0AAE0BE55</accession>
<dbReference type="GO" id="GO:0016787">
    <property type="term" value="F:hydrolase activity"/>
    <property type="evidence" value="ECO:0007669"/>
    <property type="project" value="UniProtKB-KW"/>
</dbReference>
<dbReference type="Proteomes" id="UP001190700">
    <property type="component" value="Unassembled WGS sequence"/>
</dbReference>
<evidence type="ECO:0000256" key="4">
    <source>
        <dbReference type="ARBA" id="ARBA00022759"/>
    </source>
</evidence>
<dbReference type="InterPro" id="IPR000953">
    <property type="entry name" value="Chromo/chromo_shadow_dom"/>
</dbReference>
<dbReference type="Gene3D" id="2.40.50.40">
    <property type="match status" value="1"/>
</dbReference>
<keyword evidence="3" id="KW-0540">Nuclease</keyword>
<keyword evidence="2" id="KW-0548">Nucleotidyltransferase</keyword>
<keyword evidence="1" id="KW-0808">Transferase</keyword>
<dbReference type="EMBL" id="LGRX02035512">
    <property type="protein sequence ID" value="KAK3234314.1"/>
    <property type="molecule type" value="Genomic_DNA"/>
</dbReference>